<dbReference type="EMBL" id="MLIS01000004">
    <property type="protein sequence ID" value="OHU76038.1"/>
    <property type="molecule type" value="Genomic_DNA"/>
</dbReference>
<dbReference type="AlphaFoldDB" id="A0A1S1LZG9"/>
<protein>
    <submittedName>
        <fullName evidence="1">Uncharacterized protein</fullName>
    </submittedName>
</protein>
<organism evidence="1 2">
    <name type="scientific">Mycobacteroides chelonae</name>
    <name type="common">Mycobacterium chelonae</name>
    <dbReference type="NCBI Taxonomy" id="1774"/>
    <lineage>
        <taxon>Bacteria</taxon>
        <taxon>Bacillati</taxon>
        <taxon>Actinomycetota</taxon>
        <taxon>Actinomycetes</taxon>
        <taxon>Mycobacteriales</taxon>
        <taxon>Mycobacteriaceae</taxon>
        <taxon>Mycobacteroides</taxon>
    </lineage>
</organism>
<evidence type="ECO:0000313" key="1">
    <source>
        <dbReference type="EMBL" id="OHU76038.1"/>
    </source>
</evidence>
<gene>
    <name evidence="1" type="ORF">BKG84_24390</name>
</gene>
<accession>A0A1S1LZG9</accession>
<evidence type="ECO:0000313" key="2">
    <source>
        <dbReference type="Proteomes" id="UP000179441"/>
    </source>
</evidence>
<sequence length="141" mass="16002">MLNTTPASAPEPAPRDRYDEDLEYLGAPCGYCRQYNCPGANGGGECPESPHYPDDSPDWCNCPDIDNCPVNLAIRADEAPPSRDVVRAFHDPLRRAEARDNLRHSLRELRRHPTKRWAYRGLRWSIGYSIDTYRATKADAQ</sequence>
<keyword evidence="2" id="KW-1185">Reference proteome</keyword>
<reference evidence="1 2" key="1">
    <citation type="submission" date="2016-10" db="EMBL/GenBank/DDBJ databases">
        <title>Evaluation of Human, Veterinary and Environmental Mycobacterium chelonae Isolates by Core Genome Phylogenomic Analysis, Targeted Gene Comparison, and Anti-microbial Susceptibility Patterns: A Tale of Mistaken Identities.</title>
        <authorList>
            <person name="Fogelson S.B."/>
            <person name="Camus A.C."/>
            <person name="Lorenz W."/>
            <person name="Vasireddy R."/>
            <person name="Vasireddy S."/>
            <person name="Smith T."/>
            <person name="Brown-Elliott B.A."/>
            <person name="Wallace R.J.Jr."/>
            <person name="Hasan N.A."/>
            <person name="Reischl U."/>
            <person name="Sanchez S."/>
        </authorList>
    </citation>
    <scope>NUCLEOTIDE SEQUENCE [LARGE SCALE GENOMIC DNA]</scope>
    <source>
        <strain evidence="1 2">15518</strain>
    </source>
</reference>
<name>A0A1S1LZG9_MYCCH</name>
<comment type="caution">
    <text evidence="1">The sequence shown here is derived from an EMBL/GenBank/DDBJ whole genome shotgun (WGS) entry which is preliminary data.</text>
</comment>
<proteinExistence type="predicted"/>
<dbReference type="RefSeq" id="WP_070952743.1">
    <property type="nucleotide sequence ID" value="NZ_MLIS01000004.1"/>
</dbReference>
<dbReference type="Proteomes" id="UP000179441">
    <property type="component" value="Unassembled WGS sequence"/>
</dbReference>